<proteinExistence type="predicted"/>
<evidence type="ECO:0000313" key="1">
    <source>
        <dbReference type="EMBL" id="QDZ21649.1"/>
    </source>
</evidence>
<reference evidence="1 2" key="1">
    <citation type="submission" date="2018-07" db="EMBL/GenBank/DDBJ databases">
        <title>The complete nuclear genome of the prasinophyte Chloropicon primus (CCMP1205).</title>
        <authorList>
            <person name="Pombert J.-F."/>
            <person name="Otis C."/>
            <person name="Turmel M."/>
            <person name="Lemieux C."/>
        </authorList>
    </citation>
    <scope>NUCLEOTIDE SEQUENCE [LARGE SCALE GENOMIC DNA]</scope>
    <source>
        <strain evidence="1 2">CCMP1205</strain>
    </source>
</reference>
<name>A0A5B8MMG9_9CHLO</name>
<evidence type="ECO:0000313" key="2">
    <source>
        <dbReference type="Proteomes" id="UP000316726"/>
    </source>
</evidence>
<protein>
    <submittedName>
        <fullName evidence="1">Uncharacterized protein</fullName>
    </submittedName>
</protein>
<keyword evidence="2" id="KW-1185">Reference proteome</keyword>
<accession>A0A5B8MMG9</accession>
<gene>
    <name evidence="1" type="ORF">A3770_06p41670</name>
</gene>
<sequence>MSSDRKRLREHVSDKDIEAWTKRLETEWTCAQFASGLQVTPKLASAILEKNAETLPSFAKARMILSTALVKRRVVTDLGPLEALLSDLGAESDDWIKVLLACLDKGRIGGGPLELDMASVTSPSIQTSVDSLRTLAEAPPKCLEHGNNWESLYPLSEKAFRRHLPENLEKQTSGAKHFKLL</sequence>
<dbReference type="AlphaFoldDB" id="A0A5B8MMG9"/>
<dbReference type="EMBL" id="CP031039">
    <property type="protein sequence ID" value="QDZ21649.1"/>
    <property type="molecule type" value="Genomic_DNA"/>
</dbReference>
<organism evidence="1 2">
    <name type="scientific">Chloropicon primus</name>
    <dbReference type="NCBI Taxonomy" id="1764295"/>
    <lineage>
        <taxon>Eukaryota</taxon>
        <taxon>Viridiplantae</taxon>
        <taxon>Chlorophyta</taxon>
        <taxon>Chloropicophyceae</taxon>
        <taxon>Chloropicales</taxon>
        <taxon>Chloropicaceae</taxon>
        <taxon>Chloropicon</taxon>
    </lineage>
</organism>
<dbReference type="Proteomes" id="UP000316726">
    <property type="component" value="Chromosome 6"/>
</dbReference>